<dbReference type="Proteomes" id="UP000618746">
    <property type="component" value="Unassembled WGS sequence"/>
</dbReference>
<feature type="non-terminal residue" evidence="1">
    <location>
        <position position="53"/>
    </location>
</feature>
<evidence type="ECO:0000313" key="2">
    <source>
        <dbReference type="Proteomes" id="UP000618746"/>
    </source>
</evidence>
<dbReference type="OrthoDB" id="408964at2759"/>
<dbReference type="EMBL" id="WBNQ01378179">
    <property type="protein sequence ID" value="NXX72205.1"/>
    <property type="molecule type" value="Genomic_DNA"/>
</dbReference>
<proteinExistence type="predicted"/>
<reference evidence="1" key="1">
    <citation type="submission" date="2020-02" db="EMBL/GenBank/DDBJ databases">
        <title>Bird 10,000 Genomes (B10K) Project - Family phase.</title>
        <authorList>
            <person name="Zhang G."/>
        </authorList>
    </citation>
    <scope>NUCLEOTIDE SEQUENCE</scope>
    <source>
        <strain evidence="1">B10K-DU-023-52</strain>
        <tissue evidence="1">Mixed tissue sample</tissue>
    </source>
</reference>
<comment type="caution">
    <text evidence="1">The sequence shown here is derived from an EMBL/GenBank/DDBJ whole genome shotgun (WGS) entry which is preliminary data.</text>
</comment>
<gene>
    <name evidence="1" type="primary">Plk2_1</name>
    <name evidence="1" type="ORF">SPIPAS_R09546</name>
</gene>
<organism evidence="1 2">
    <name type="scientific">Spizella passerina</name>
    <name type="common">Chipping sparrow</name>
    <dbReference type="NCBI Taxonomy" id="40210"/>
    <lineage>
        <taxon>Eukaryota</taxon>
        <taxon>Metazoa</taxon>
        <taxon>Chordata</taxon>
        <taxon>Craniata</taxon>
        <taxon>Vertebrata</taxon>
        <taxon>Euteleostomi</taxon>
        <taxon>Archelosauria</taxon>
        <taxon>Archosauria</taxon>
        <taxon>Dinosauria</taxon>
        <taxon>Saurischia</taxon>
        <taxon>Theropoda</taxon>
        <taxon>Coelurosauria</taxon>
        <taxon>Aves</taxon>
        <taxon>Neognathae</taxon>
        <taxon>Neoaves</taxon>
        <taxon>Telluraves</taxon>
        <taxon>Australaves</taxon>
        <taxon>Passeriformes</taxon>
        <taxon>Passerellidae</taxon>
        <taxon>Spizella</taxon>
    </lineage>
</organism>
<sequence length="53" mass="5906">YTALTGHAPFEARHRPELFRRIRSARYPAPPGLSGPARALIALMLQREPAARP</sequence>
<dbReference type="GO" id="GO:0016301">
    <property type="term" value="F:kinase activity"/>
    <property type="evidence" value="ECO:0007669"/>
    <property type="project" value="UniProtKB-KW"/>
</dbReference>
<dbReference type="SUPFAM" id="SSF56112">
    <property type="entry name" value="Protein kinase-like (PK-like)"/>
    <property type="match status" value="1"/>
</dbReference>
<name>A0A852K5J9_SPIPA</name>
<keyword evidence="1" id="KW-0418">Kinase</keyword>
<accession>A0A852K5J9</accession>
<dbReference type="InterPro" id="IPR011009">
    <property type="entry name" value="Kinase-like_dom_sf"/>
</dbReference>
<dbReference type="Gene3D" id="1.10.510.10">
    <property type="entry name" value="Transferase(Phosphotransferase) domain 1"/>
    <property type="match status" value="1"/>
</dbReference>
<keyword evidence="1" id="KW-0808">Transferase</keyword>
<dbReference type="AlphaFoldDB" id="A0A852K5J9"/>
<feature type="non-terminal residue" evidence="1">
    <location>
        <position position="1"/>
    </location>
</feature>
<keyword evidence="2" id="KW-1185">Reference proteome</keyword>
<protein>
    <submittedName>
        <fullName evidence="1">PLK2 kinase</fullName>
    </submittedName>
</protein>
<evidence type="ECO:0000313" key="1">
    <source>
        <dbReference type="EMBL" id="NXX72205.1"/>
    </source>
</evidence>